<reference evidence="2" key="1">
    <citation type="journal article" date="2021" name="Nat. Commun.">
        <title>Genetic determinants of endophytism in the Arabidopsis root mycobiome.</title>
        <authorList>
            <person name="Mesny F."/>
            <person name="Miyauchi S."/>
            <person name="Thiergart T."/>
            <person name="Pickel B."/>
            <person name="Atanasova L."/>
            <person name="Karlsson M."/>
            <person name="Huettel B."/>
            <person name="Barry K.W."/>
            <person name="Haridas S."/>
            <person name="Chen C."/>
            <person name="Bauer D."/>
            <person name="Andreopoulos W."/>
            <person name="Pangilinan J."/>
            <person name="LaButti K."/>
            <person name="Riley R."/>
            <person name="Lipzen A."/>
            <person name="Clum A."/>
            <person name="Drula E."/>
            <person name="Henrissat B."/>
            <person name="Kohler A."/>
            <person name="Grigoriev I.V."/>
            <person name="Martin F.M."/>
            <person name="Hacquard S."/>
        </authorList>
    </citation>
    <scope>NUCLEOTIDE SEQUENCE</scope>
    <source>
        <strain evidence="2">MPI-CAGE-CH-0235</strain>
    </source>
</reference>
<evidence type="ECO:0000313" key="2">
    <source>
        <dbReference type="EMBL" id="KAH7316974.1"/>
    </source>
</evidence>
<feature type="signal peptide" evidence="1">
    <location>
        <begin position="1"/>
        <end position="19"/>
    </location>
</feature>
<sequence>MKTSFVIIALAQALAVASAPTSSDSGETGAMSVAQDVDHAPMSLLTCMPSDPSSLDTADFPRSLGRAQLHGLLRRLPRFRVPKPLRRSWLLLLLLPLRCLQVLQRRPVRLDWA</sequence>
<dbReference type="AlphaFoldDB" id="A0A8K0SU23"/>
<dbReference type="EMBL" id="JAGPNK010000008">
    <property type="protein sequence ID" value="KAH7316974.1"/>
    <property type="molecule type" value="Genomic_DNA"/>
</dbReference>
<feature type="chain" id="PRO_5035447390" description="Secreted protein" evidence="1">
    <location>
        <begin position="20"/>
        <end position="113"/>
    </location>
</feature>
<dbReference type="Proteomes" id="UP000813444">
    <property type="component" value="Unassembled WGS sequence"/>
</dbReference>
<organism evidence="2 3">
    <name type="scientific">Stachybotrys elegans</name>
    <dbReference type="NCBI Taxonomy" id="80388"/>
    <lineage>
        <taxon>Eukaryota</taxon>
        <taxon>Fungi</taxon>
        <taxon>Dikarya</taxon>
        <taxon>Ascomycota</taxon>
        <taxon>Pezizomycotina</taxon>
        <taxon>Sordariomycetes</taxon>
        <taxon>Hypocreomycetidae</taxon>
        <taxon>Hypocreales</taxon>
        <taxon>Stachybotryaceae</taxon>
        <taxon>Stachybotrys</taxon>
    </lineage>
</organism>
<keyword evidence="1" id="KW-0732">Signal</keyword>
<gene>
    <name evidence="2" type="ORF">B0I35DRAFT_266019</name>
</gene>
<evidence type="ECO:0008006" key="4">
    <source>
        <dbReference type="Google" id="ProtNLM"/>
    </source>
</evidence>
<protein>
    <recommendedName>
        <fullName evidence="4">Secreted protein</fullName>
    </recommendedName>
</protein>
<name>A0A8K0SU23_9HYPO</name>
<comment type="caution">
    <text evidence="2">The sequence shown here is derived from an EMBL/GenBank/DDBJ whole genome shotgun (WGS) entry which is preliminary data.</text>
</comment>
<keyword evidence="3" id="KW-1185">Reference proteome</keyword>
<accession>A0A8K0SU23</accession>
<evidence type="ECO:0000256" key="1">
    <source>
        <dbReference type="SAM" id="SignalP"/>
    </source>
</evidence>
<evidence type="ECO:0000313" key="3">
    <source>
        <dbReference type="Proteomes" id="UP000813444"/>
    </source>
</evidence>
<proteinExistence type="predicted"/>